<evidence type="ECO:0000313" key="1">
    <source>
        <dbReference type="EMBL" id="KAK4344594.1"/>
    </source>
</evidence>
<name>A0AAE1R2V1_9SOLA</name>
<dbReference type="Proteomes" id="UP001291623">
    <property type="component" value="Unassembled WGS sequence"/>
</dbReference>
<dbReference type="EMBL" id="JAVYJV010000019">
    <property type="protein sequence ID" value="KAK4344594.1"/>
    <property type="molecule type" value="Genomic_DNA"/>
</dbReference>
<keyword evidence="2" id="KW-1185">Reference proteome</keyword>
<protein>
    <submittedName>
        <fullName evidence="1">Uncharacterized protein</fullName>
    </submittedName>
</protein>
<organism evidence="1 2">
    <name type="scientific">Anisodus tanguticus</name>
    <dbReference type="NCBI Taxonomy" id="243964"/>
    <lineage>
        <taxon>Eukaryota</taxon>
        <taxon>Viridiplantae</taxon>
        <taxon>Streptophyta</taxon>
        <taxon>Embryophyta</taxon>
        <taxon>Tracheophyta</taxon>
        <taxon>Spermatophyta</taxon>
        <taxon>Magnoliopsida</taxon>
        <taxon>eudicotyledons</taxon>
        <taxon>Gunneridae</taxon>
        <taxon>Pentapetalae</taxon>
        <taxon>asterids</taxon>
        <taxon>lamiids</taxon>
        <taxon>Solanales</taxon>
        <taxon>Solanaceae</taxon>
        <taxon>Solanoideae</taxon>
        <taxon>Hyoscyameae</taxon>
        <taxon>Anisodus</taxon>
    </lineage>
</organism>
<dbReference type="PANTHER" id="PTHR37611">
    <property type="entry name" value="VIRUS-SPECIFIC-SIGNALING-PATHWAY REGULATED PROTEIN-RELATED"/>
    <property type="match status" value="1"/>
</dbReference>
<proteinExistence type="predicted"/>
<dbReference type="PANTHER" id="PTHR37611:SF4">
    <property type="entry name" value="OS06G0538400 PROTEIN"/>
    <property type="match status" value="1"/>
</dbReference>
<reference evidence="1" key="1">
    <citation type="submission" date="2023-12" db="EMBL/GenBank/DDBJ databases">
        <title>Genome assembly of Anisodus tanguticus.</title>
        <authorList>
            <person name="Wang Y.-J."/>
        </authorList>
    </citation>
    <scope>NUCLEOTIDE SEQUENCE</scope>
    <source>
        <strain evidence="1">KB-2021</strain>
        <tissue evidence="1">Leaf</tissue>
    </source>
</reference>
<dbReference type="AlphaFoldDB" id="A0AAE1R2V1"/>
<evidence type="ECO:0000313" key="2">
    <source>
        <dbReference type="Proteomes" id="UP001291623"/>
    </source>
</evidence>
<comment type="caution">
    <text evidence="1">The sequence shown here is derived from an EMBL/GenBank/DDBJ whole genome shotgun (WGS) entry which is preliminary data.</text>
</comment>
<accession>A0AAE1R2V1</accession>
<gene>
    <name evidence="1" type="ORF">RND71_034770</name>
</gene>
<sequence length="160" mass="18900">METLVPENMACIKSCNDLSNFELSQENRALLMSLLDETQALDDHEHYHDDKRLTSVIRSLEIEIDQRTMKGHDLFQENNQGVANFEYNWQSCDDQSQKNSESNGIGEFNWMEIEMENFLYMETSNKDEHEVDGVSEYCYGVCLEENNYDSFLWEEQYPQH</sequence>